<accession>X1AME9</accession>
<proteinExistence type="predicted"/>
<feature type="non-terminal residue" evidence="1">
    <location>
        <position position="124"/>
    </location>
</feature>
<name>X1AME9_9ZZZZ</name>
<protein>
    <submittedName>
        <fullName evidence="1">Uncharacterized protein</fullName>
    </submittedName>
</protein>
<gene>
    <name evidence="1" type="ORF">S01H4_20059</name>
</gene>
<evidence type="ECO:0000313" key="1">
    <source>
        <dbReference type="EMBL" id="GAG61076.1"/>
    </source>
</evidence>
<sequence>MILIIFTPPDKILKQGGIREIIKKENLTNISVEELDYSQLLLGEDEEIKDIWPYLLQEAVTNPNRDKIIQAADSFDKIAHDFQASDIFENADLSENFTRFFSYLKKNEETKFKICAKKLLKSTI</sequence>
<organism evidence="1">
    <name type="scientific">marine sediment metagenome</name>
    <dbReference type="NCBI Taxonomy" id="412755"/>
    <lineage>
        <taxon>unclassified sequences</taxon>
        <taxon>metagenomes</taxon>
        <taxon>ecological metagenomes</taxon>
    </lineage>
</organism>
<comment type="caution">
    <text evidence="1">The sequence shown here is derived from an EMBL/GenBank/DDBJ whole genome shotgun (WGS) entry which is preliminary data.</text>
</comment>
<reference evidence="1" key="1">
    <citation type="journal article" date="2014" name="Front. Microbiol.">
        <title>High frequency of phylogenetically diverse reductive dehalogenase-homologous genes in deep subseafloor sedimentary metagenomes.</title>
        <authorList>
            <person name="Kawai M."/>
            <person name="Futagami T."/>
            <person name="Toyoda A."/>
            <person name="Takaki Y."/>
            <person name="Nishi S."/>
            <person name="Hori S."/>
            <person name="Arai W."/>
            <person name="Tsubouchi T."/>
            <person name="Morono Y."/>
            <person name="Uchiyama I."/>
            <person name="Ito T."/>
            <person name="Fujiyama A."/>
            <person name="Inagaki F."/>
            <person name="Takami H."/>
        </authorList>
    </citation>
    <scope>NUCLEOTIDE SEQUENCE</scope>
    <source>
        <strain evidence="1">Expedition CK06-06</strain>
    </source>
</reference>
<dbReference type="EMBL" id="BART01008993">
    <property type="protein sequence ID" value="GAG61076.1"/>
    <property type="molecule type" value="Genomic_DNA"/>
</dbReference>
<dbReference type="AlphaFoldDB" id="X1AME9"/>